<dbReference type="PANTHER" id="PTHR34975">
    <property type="entry name" value="SPORE GERMINATION PROTEIN A2"/>
    <property type="match status" value="1"/>
</dbReference>
<keyword evidence="5 8" id="KW-0812">Transmembrane</keyword>
<feature type="transmembrane region" description="Helical" evidence="8">
    <location>
        <begin position="118"/>
        <end position="139"/>
    </location>
</feature>
<evidence type="ECO:0000256" key="3">
    <source>
        <dbReference type="ARBA" id="ARBA00022448"/>
    </source>
</evidence>
<feature type="transmembrane region" description="Helical" evidence="8">
    <location>
        <begin position="219"/>
        <end position="239"/>
    </location>
</feature>
<accession>A0A223KSK6</accession>
<organism evidence="9 10">
    <name type="scientific">Sutcliffiella cohnii</name>
    <dbReference type="NCBI Taxonomy" id="33932"/>
    <lineage>
        <taxon>Bacteria</taxon>
        <taxon>Bacillati</taxon>
        <taxon>Bacillota</taxon>
        <taxon>Bacilli</taxon>
        <taxon>Bacillales</taxon>
        <taxon>Bacillaceae</taxon>
        <taxon>Sutcliffiella</taxon>
    </lineage>
</organism>
<evidence type="ECO:0000256" key="1">
    <source>
        <dbReference type="ARBA" id="ARBA00004141"/>
    </source>
</evidence>
<keyword evidence="3" id="KW-0813">Transport</keyword>
<dbReference type="GO" id="GO:0016020">
    <property type="term" value="C:membrane"/>
    <property type="evidence" value="ECO:0007669"/>
    <property type="project" value="UniProtKB-SubCell"/>
</dbReference>
<dbReference type="Pfam" id="PF03845">
    <property type="entry name" value="Spore_permease"/>
    <property type="match status" value="1"/>
</dbReference>
<evidence type="ECO:0000313" key="10">
    <source>
        <dbReference type="Proteomes" id="UP000215224"/>
    </source>
</evidence>
<dbReference type="Gene3D" id="1.20.1740.10">
    <property type="entry name" value="Amino acid/polyamine transporter I"/>
    <property type="match status" value="1"/>
</dbReference>
<name>A0A223KSK6_9BACI</name>
<feature type="transmembrane region" description="Helical" evidence="8">
    <location>
        <begin position="42"/>
        <end position="62"/>
    </location>
</feature>
<evidence type="ECO:0000313" key="9">
    <source>
        <dbReference type="EMBL" id="AST92475.1"/>
    </source>
</evidence>
<gene>
    <name evidence="9" type="ORF">BC6307_14820</name>
</gene>
<evidence type="ECO:0000256" key="4">
    <source>
        <dbReference type="ARBA" id="ARBA00022544"/>
    </source>
</evidence>
<feature type="transmembrane region" description="Helical" evidence="8">
    <location>
        <begin position="12"/>
        <end position="30"/>
    </location>
</feature>
<keyword evidence="4" id="KW-0309">Germination</keyword>
<feature type="transmembrane region" description="Helical" evidence="8">
    <location>
        <begin position="82"/>
        <end position="106"/>
    </location>
</feature>
<dbReference type="PANTHER" id="PTHR34975:SF2">
    <property type="entry name" value="SPORE GERMINATION PROTEIN A2"/>
    <property type="match status" value="1"/>
</dbReference>
<dbReference type="NCBIfam" id="TIGR00912">
    <property type="entry name" value="2A0309"/>
    <property type="match status" value="1"/>
</dbReference>
<feature type="transmembrane region" description="Helical" evidence="8">
    <location>
        <begin position="308"/>
        <end position="330"/>
    </location>
</feature>
<proteinExistence type="inferred from homology"/>
<evidence type="ECO:0000256" key="8">
    <source>
        <dbReference type="SAM" id="Phobius"/>
    </source>
</evidence>
<evidence type="ECO:0000256" key="2">
    <source>
        <dbReference type="ARBA" id="ARBA00007998"/>
    </source>
</evidence>
<dbReference type="GO" id="GO:0009847">
    <property type="term" value="P:spore germination"/>
    <property type="evidence" value="ECO:0007669"/>
    <property type="project" value="InterPro"/>
</dbReference>
<evidence type="ECO:0000256" key="7">
    <source>
        <dbReference type="ARBA" id="ARBA00023136"/>
    </source>
</evidence>
<evidence type="ECO:0000256" key="5">
    <source>
        <dbReference type="ARBA" id="ARBA00022692"/>
    </source>
</evidence>
<keyword evidence="7 8" id="KW-0472">Membrane</keyword>
<evidence type="ECO:0000256" key="6">
    <source>
        <dbReference type="ARBA" id="ARBA00022989"/>
    </source>
</evidence>
<dbReference type="InterPro" id="IPR004761">
    <property type="entry name" value="Spore_GerAB"/>
</dbReference>
<dbReference type="STRING" id="1314751.GCA_001591425_03277"/>
<dbReference type="RefSeq" id="WP_066418505.1">
    <property type="nucleotide sequence ID" value="NZ_CP018866.1"/>
</dbReference>
<feature type="transmembrane region" description="Helical" evidence="8">
    <location>
        <begin position="336"/>
        <end position="355"/>
    </location>
</feature>
<dbReference type="AlphaFoldDB" id="A0A223KSK6"/>
<sequence>MDKGRFKKLNKYHVIFLVQNIMIGIGLLTLPKDISNVGNNQWIVPFLLGVIANISIFPIVYIGRKFPNDPFFIVIEKLWGKILGTIVHLLIIFYGILQVGNVIHSYLRLVQTVALPNYTVSFMSIALYIPLVTIVLGGIKSIARFCMFSFFFTAWMMIFTKWAFQAGHWVNVIPTWEVSLLEWGKSIHYGFEAFFGFGILAFFFPYIMDQKRAFLHASIGIWIVVIIYVIISLASVVYFSEWQLTNLLFPLLNLFQAVKLPFIERVEVFGTSLWAFLILSTSAAYLWISKKGFDAIFSKNKNRTWHLYAVAFLSWILFNGPIPFQIQLLLFYEWNIFYGYFMLAIPYLLMITYLLKNIMDKSSRKGGFTS</sequence>
<feature type="transmembrane region" description="Helical" evidence="8">
    <location>
        <begin position="146"/>
        <end position="167"/>
    </location>
</feature>
<feature type="transmembrane region" description="Helical" evidence="8">
    <location>
        <begin position="187"/>
        <end position="207"/>
    </location>
</feature>
<dbReference type="Proteomes" id="UP000215224">
    <property type="component" value="Chromosome"/>
</dbReference>
<dbReference type="EMBL" id="CP018866">
    <property type="protein sequence ID" value="AST92475.1"/>
    <property type="molecule type" value="Genomic_DNA"/>
</dbReference>
<dbReference type="KEGG" id="bcoh:BC6307_14820"/>
<feature type="transmembrane region" description="Helical" evidence="8">
    <location>
        <begin position="268"/>
        <end position="288"/>
    </location>
</feature>
<comment type="subcellular location">
    <subcellularLocation>
        <location evidence="1">Membrane</location>
        <topology evidence="1">Multi-pass membrane protein</topology>
    </subcellularLocation>
</comment>
<protein>
    <submittedName>
        <fullName evidence="9">Uncharacterized protein</fullName>
    </submittedName>
</protein>
<comment type="similarity">
    <text evidence="2">Belongs to the amino acid-polyamine-organocation (APC) superfamily. Spore germination protein (SGP) (TC 2.A.3.9) family.</text>
</comment>
<keyword evidence="10" id="KW-1185">Reference proteome</keyword>
<reference evidence="9 10" key="1">
    <citation type="submission" date="2016-12" db="EMBL/GenBank/DDBJ databases">
        <title>The whole genome sequencing and assembly of Bacillus cohnii DSM 6307T strain.</title>
        <authorList>
            <person name="Lee Y.-J."/>
            <person name="Yi H."/>
            <person name="Bahn Y.-S."/>
            <person name="Kim J.F."/>
            <person name="Lee D.-W."/>
        </authorList>
    </citation>
    <scope>NUCLEOTIDE SEQUENCE [LARGE SCALE GENOMIC DNA]</scope>
    <source>
        <strain evidence="9 10">DSM 6307</strain>
    </source>
</reference>
<keyword evidence="6 8" id="KW-1133">Transmembrane helix</keyword>